<keyword evidence="6" id="KW-1185">Reference proteome</keyword>
<organism evidence="5 6">
    <name type="scientific">Undibacterium terreum</name>
    <dbReference type="NCBI Taxonomy" id="1224302"/>
    <lineage>
        <taxon>Bacteria</taxon>
        <taxon>Pseudomonadati</taxon>
        <taxon>Pseudomonadota</taxon>
        <taxon>Betaproteobacteria</taxon>
        <taxon>Burkholderiales</taxon>
        <taxon>Oxalobacteraceae</taxon>
        <taxon>Undibacterium</taxon>
    </lineage>
</organism>
<keyword evidence="2" id="KW-0808">Transferase</keyword>
<dbReference type="EMBL" id="BMED01000002">
    <property type="protein sequence ID" value="GGC79400.1"/>
    <property type="molecule type" value="Genomic_DNA"/>
</dbReference>
<dbReference type="Proteomes" id="UP000637423">
    <property type="component" value="Unassembled WGS sequence"/>
</dbReference>
<dbReference type="Gene3D" id="1.25.40.10">
    <property type="entry name" value="Tetratricopeptide repeat domain"/>
    <property type="match status" value="1"/>
</dbReference>
<evidence type="ECO:0000313" key="6">
    <source>
        <dbReference type="Proteomes" id="UP000637423"/>
    </source>
</evidence>
<evidence type="ECO:0000256" key="3">
    <source>
        <dbReference type="ARBA" id="ARBA00022691"/>
    </source>
</evidence>
<reference evidence="5" key="2">
    <citation type="submission" date="2020-09" db="EMBL/GenBank/DDBJ databases">
        <authorList>
            <person name="Sun Q."/>
            <person name="Zhou Y."/>
        </authorList>
    </citation>
    <scope>NUCLEOTIDE SEQUENCE</scope>
    <source>
        <strain evidence="5">CGMCC 1.10998</strain>
    </source>
</reference>
<proteinExistence type="predicted"/>
<protein>
    <submittedName>
        <fullName evidence="5">Protein-glutamate O-methyltransferase</fullName>
    </submittedName>
</protein>
<evidence type="ECO:0000259" key="4">
    <source>
        <dbReference type="PROSITE" id="PS50123"/>
    </source>
</evidence>
<dbReference type="PANTHER" id="PTHR24422:SF19">
    <property type="entry name" value="CHEMOTAXIS PROTEIN METHYLTRANSFERASE"/>
    <property type="match status" value="1"/>
</dbReference>
<dbReference type="InterPro" id="IPR011990">
    <property type="entry name" value="TPR-like_helical_dom_sf"/>
</dbReference>
<dbReference type="Pfam" id="PF01739">
    <property type="entry name" value="CheR"/>
    <property type="match status" value="1"/>
</dbReference>
<dbReference type="RefSeq" id="WP_188566650.1">
    <property type="nucleotide sequence ID" value="NZ_BMED01000002.1"/>
</dbReference>
<keyword evidence="1" id="KW-0489">Methyltransferase</keyword>
<dbReference type="GO" id="GO:0008757">
    <property type="term" value="F:S-adenosylmethionine-dependent methyltransferase activity"/>
    <property type="evidence" value="ECO:0007669"/>
    <property type="project" value="InterPro"/>
</dbReference>
<dbReference type="SMART" id="SM00028">
    <property type="entry name" value="TPR"/>
    <property type="match status" value="3"/>
</dbReference>
<dbReference type="InterPro" id="IPR019734">
    <property type="entry name" value="TPR_rpt"/>
</dbReference>
<dbReference type="AlphaFoldDB" id="A0A916UMW6"/>
<dbReference type="SUPFAM" id="SSF53335">
    <property type="entry name" value="S-adenosyl-L-methionine-dependent methyltransferases"/>
    <property type="match status" value="1"/>
</dbReference>
<dbReference type="SUPFAM" id="SSF48452">
    <property type="entry name" value="TPR-like"/>
    <property type="match status" value="1"/>
</dbReference>
<reference evidence="5" key="1">
    <citation type="journal article" date="2014" name="Int. J. Syst. Evol. Microbiol.">
        <title>Complete genome sequence of Corynebacterium casei LMG S-19264T (=DSM 44701T), isolated from a smear-ripened cheese.</title>
        <authorList>
            <consortium name="US DOE Joint Genome Institute (JGI-PGF)"/>
            <person name="Walter F."/>
            <person name="Albersmeier A."/>
            <person name="Kalinowski J."/>
            <person name="Ruckert C."/>
        </authorList>
    </citation>
    <scope>NUCLEOTIDE SEQUENCE</scope>
    <source>
        <strain evidence="5">CGMCC 1.10998</strain>
    </source>
</reference>
<dbReference type="InterPro" id="IPR022642">
    <property type="entry name" value="CheR_C"/>
</dbReference>
<keyword evidence="3" id="KW-0949">S-adenosyl-L-methionine</keyword>
<sequence length="505" mass="56263">MTPMPTSGELSRFRDLVTGLMGLNASELKLSRLDELLRRRAQANKMQCSAYLDALGKDQIQATELAQLVQELTITETYFFRNPAHYAALTEAALPERLAALSGRQQVHILSAGCASGEEAYSLAILVKEHFPDAAHLIAITAIDFNPAVLEKAQQARYSSWSLRDMAPDRQARWFRSEGNAFLLDQNVRQAVKFERHNLAAENPTFWWEGRFDIVFCRNVLMYFVLEQAQAALRRIAFSMMPGAYLFMGHAETLRGLSNDFHLCHTHETFYYQRKPLPLSSELPERRIAATPSRWQEVSLASNTSWIETIQAASERIQHIAGGAQKNAGDERLHAAAPALNLEHAMEYLHQERYDSVLQQIGSLPEEHAQDTDVLLLKAVSLCHSGASEAAEGVCQQLLQHDELNAGAHYVLALCRESAGNMQDAVDHDQMASYLDPAFAMPRLHMGLLANRNGDKATAMTALNQALLLLQQEDPSRILLFGGGFKREALIALCRSQLNATGARP</sequence>
<dbReference type="InterPro" id="IPR029063">
    <property type="entry name" value="SAM-dependent_MTases_sf"/>
</dbReference>
<accession>A0A916UMW6</accession>
<dbReference type="InterPro" id="IPR050903">
    <property type="entry name" value="Bact_Chemotaxis_MeTrfase"/>
</dbReference>
<evidence type="ECO:0000256" key="1">
    <source>
        <dbReference type="ARBA" id="ARBA00022603"/>
    </source>
</evidence>
<gene>
    <name evidence="5" type="ORF">GCM10011396_28290</name>
</gene>
<dbReference type="PANTHER" id="PTHR24422">
    <property type="entry name" value="CHEMOTAXIS PROTEIN METHYLTRANSFERASE"/>
    <property type="match status" value="1"/>
</dbReference>
<name>A0A916UMW6_9BURK</name>
<dbReference type="Gene3D" id="3.40.50.150">
    <property type="entry name" value="Vaccinia Virus protein VP39"/>
    <property type="match status" value="1"/>
</dbReference>
<feature type="domain" description="CheR-type methyltransferase" evidence="4">
    <location>
        <begin position="1"/>
        <end position="276"/>
    </location>
</feature>
<comment type="caution">
    <text evidence="5">The sequence shown here is derived from an EMBL/GenBank/DDBJ whole genome shotgun (WGS) entry which is preliminary data.</text>
</comment>
<evidence type="ECO:0000313" key="5">
    <source>
        <dbReference type="EMBL" id="GGC79400.1"/>
    </source>
</evidence>
<evidence type="ECO:0000256" key="2">
    <source>
        <dbReference type="ARBA" id="ARBA00022679"/>
    </source>
</evidence>
<dbReference type="SMART" id="SM00138">
    <property type="entry name" value="MeTrc"/>
    <property type="match status" value="1"/>
</dbReference>
<dbReference type="PRINTS" id="PR00996">
    <property type="entry name" value="CHERMTFRASE"/>
</dbReference>
<dbReference type="PROSITE" id="PS50123">
    <property type="entry name" value="CHER"/>
    <property type="match status" value="1"/>
</dbReference>
<dbReference type="CDD" id="cd02440">
    <property type="entry name" value="AdoMet_MTases"/>
    <property type="match status" value="1"/>
</dbReference>
<dbReference type="GO" id="GO:0032259">
    <property type="term" value="P:methylation"/>
    <property type="evidence" value="ECO:0007669"/>
    <property type="project" value="UniProtKB-KW"/>
</dbReference>
<dbReference type="InterPro" id="IPR000780">
    <property type="entry name" value="CheR_MeTrfase"/>
</dbReference>